<dbReference type="PANTHER" id="PTHR11102:SF160">
    <property type="entry name" value="ERAD-ASSOCIATED E3 UBIQUITIN-PROTEIN LIGASE COMPONENT HRD3"/>
    <property type="match status" value="1"/>
</dbReference>
<evidence type="ECO:0000313" key="2">
    <source>
        <dbReference type="Proteomes" id="UP000005536"/>
    </source>
</evidence>
<dbReference type="SUPFAM" id="SSF81901">
    <property type="entry name" value="HCP-like"/>
    <property type="match status" value="1"/>
</dbReference>
<dbReference type="InterPro" id="IPR006597">
    <property type="entry name" value="Sel1-like"/>
</dbReference>
<dbReference type="Proteomes" id="UP000005536">
    <property type="component" value="Unassembled WGS sequence"/>
</dbReference>
<accession>D4DNL3</accession>
<protein>
    <submittedName>
        <fullName evidence="1">Sel1 repeat protein</fullName>
    </submittedName>
</protein>
<name>D4DNL3_NEIEG</name>
<dbReference type="InterPro" id="IPR050767">
    <property type="entry name" value="Sel1_AlgK"/>
</dbReference>
<dbReference type="InterPro" id="IPR011990">
    <property type="entry name" value="TPR-like_helical_dom_sf"/>
</dbReference>
<evidence type="ECO:0000313" key="1">
    <source>
        <dbReference type="EMBL" id="EFE50489.1"/>
    </source>
</evidence>
<dbReference type="AlphaFoldDB" id="D4DNL3"/>
<dbReference type="PANTHER" id="PTHR11102">
    <property type="entry name" value="SEL-1-LIKE PROTEIN"/>
    <property type="match status" value="1"/>
</dbReference>
<dbReference type="Pfam" id="PF08238">
    <property type="entry name" value="Sel1"/>
    <property type="match status" value="5"/>
</dbReference>
<proteinExistence type="predicted"/>
<dbReference type="EMBL" id="ADBF01000016">
    <property type="protein sequence ID" value="EFE50489.1"/>
    <property type="molecule type" value="Genomic_DNA"/>
</dbReference>
<organism evidence="1 2">
    <name type="scientific">Neisseria elongata subsp. glycolytica ATCC 29315</name>
    <dbReference type="NCBI Taxonomy" id="546263"/>
    <lineage>
        <taxon>Bacteria</taxon>
        <taxon>Pseudomonadati</taxon>
        <taxon>Pseudomonadota</taxon>
        <taxon>Betaproteobacteria</taxon>
        <taxon>Neisseriales</taxon>
        <taxon>Neisseriaceae</taxon>
        <taxon>Neisseria</taxon>
    </lineage>
</organism>
<dbReference type="Gene3D" id="1.25.40.10">
    <property type="entry name" value="Tetratricopeptide repeat domain"/>
    <property type="match status" value="1"/>
</dbReference>
<gene>
    <name evidence="1" type="ORF">NEIELOOT_00646</name>
</gene>
<reference evidence="1 2" key="1">
    <citation type="submission" date="2010-02" db="EMBL/GenBank/DDBJ databases">
        <authorList>
            <person name="Weinstock G."/>
            <person name="Sodergren E."/>
            <person name="Clifton S."/>
            <person name="Fulton L."/>
            <person name="Fulton B."/>
            <person name="Courtney L."/>
            <person name="Fronick C."/>
            <person name="Harrison M."/>
            <person name="Strong C."/>
            <person name="Farmer C."/>
            <person name="Delahaunty K."/>
            <person name="Markovic C."/>
            <person name="Hall O."/>
            <person name="Minx P."/>
            <person name="Tomlinson C."/>
            <person name="Mitreva M."/>
            <person name="Nelson J."/>
            <person name="Hou S."/>
            <person name="Wollam A."/>
            <person name="Pepin K.H."/>
            <person name="Johnson M."/>
            <person name="Bhonagiri V."/>
            <person name="Zhang X."/>
            <person name="Suruliraj S."/>
            <person name="Warren W."/>
            <person name="Chinwalla A."/>
            <person name="Mardis E.R."/>
            <person name="Wilson R.K."/>
        </authorList>
    </citation>
    <scope>NUCLEOTIDE SEQUENCE [LARGE SCALE GENOMIC DNA]</scope>
    <source>
        <strain evidence="1 2">ATCC 29315</strain>
    </source>
</reference>
<comment type="caution">
    <text evidence="1">The sequence shown here is derived from an EMBL/GenBank/DDBJ whole genome shotgun (WGS) entry which is preliminary data.</text>
</comment>
<dbReference type="SMART" id="SM00671">
    <property type="entry name" value="SEL1"/>
    <property type="match status" value="4"/>
</dbReference>
<dbReference type="STRING" id="546263.NELON_05945"/>
<sequence>MPYFDHETRQFNHTHQQNSAVIPPKHGGHMPKYLSFALTALLSVNAFAQTERQNAEFESENTVAKLACYYQQDYVTAEKIWQKWAEQGNPRAKSNLGYLYLRGCTSPYNPKGRPELNYIKAIPLLEEAAQAGIIQAQYLLGDYLSGDGHPEKERLRGMKFLEQSAEQGHELAQNQLAYLYLTLGNQNHDKYYYWTRKAAEQGNADSQRRLAIGLDEGKYLKRDCKQAEGWIRRAAEQNDGETYKLLVHWYQNGSACFKKMRRKQPNGNKK</sequence>